<dbReference type="PANTHER" id="PTHR12526:SF638">
    <property type="entry name" value="SPORE COAT PROTEIN SA"/>
    <property type="match status" value="1"/>
</dbReference>
<gene>
    <name evidence="2" type="ORF">CH333_06900</name>
</gene>
<dbReference type="Pfam" id="PF00534">
    <property type="entry name" value="Glycos_transf_1"/>
    <property type="match status" value="1"/>
</dbReference>
<dbReference type="GO" id="GO:0016757">
    <property type="term" value="F:glycosyltransferase activity"/>
    <property type="evidence" value="ECO:0007669"/>
    <property type="project" value="InterPro"/>
</dbReference>
<dbReference type="CDD" id="cd03801">
    <property type="entry name" value="GT4_PimA-like"/>
    <property type="match status" value="1"/>
</dbReference>
<dbReference type="InterPro" id="IPR001296">
    <property type="entry name" value="Glyco_trans_1"/>
</dbReference>
<dbReference type="AlphaFoldDB" id="A0A235BRZ7"/>
<sequence length="389" mass="44380">MNILFITTRYGRGLGGRENYLWKLAQEISGVHEVRVVARFDKRINFWDSWKRFSSSQEQRSYLDGRVEVNIIGLNLFEKLWLLPVYKLHFYSAARGIAVWMFNRVFNRKLSPFIGWADVIHYDGTGMEIIGYSGCSLAKRLSKPFIIVPHCHIGSWGDASIDIELYKKADVVIAKTEYEQKMLQKGGITKDIVVIGNAPILSPNCDAGQFRRRYNIEKNMVLFIARKTRRKGYYALRNAAPIVLGEIPDTSFVFMGSGESLPQGECVVEIGVADEFEKTSALAACDVFCMPSVAEAFGIVFVEAWAMRKPVIGGDIPTLREIVDDGRDGLLVRQNPREIAEKILFLLKNEKVRTKMGKRGKKKVEENYTWKRVVEKTEEIYRRTVGSKQ</sequence>
<name>A0A235BRZ7_UNCW3</name>
<dbReference type="PANTHER" id="PTHR12526">
    <property type="entry name" value="GLYCOSYLTRANSFERASE"/>
    <property type="match status" value="1"/>
</dbReference>
<evidence type="ECO:0000313" key="3">
    <source>
        <dbReference type="Proteomes" id="UP000215215"/>
    </source>
</evidence>
<feature type="domain" description="Glycosyl transferase family 1" evidence="1">
    <location>
        <begin position="215"/>
        <end position="362"/>
    </location>
</feature>
<evidence type="ECO:0000313" key="2">
    <source>
        <dbReference type="EMBL" id="OYD14991.1"/>
    </source>
</evidence>
<dbReference type="Gene3D" id="3.40.50.2000">
    <property type="entry name" value="Glycogen Phosphorylase B"/>
    <property type="match status" value="2"/>
</dbReference>
<comment type="caution">
    <text evidence="2">The sequence shown here is derived from an EMBL/GenBank/DDBJ whole genome shotgun (WGS) entry which is preliminary data.</text>
</comment>
<proteinExistence type="predicted"/>
<organism evidence="2 3">
    <name type="scientific">candidate division WOR-3 bacterium JGI_Cruoil_03_44_89</name>
    <dbReference type="NCBI Taxonomy" id="1973748"/>
    <lineage>
        <taxon>Bacteria</taxon>
        <taxon>Bacteria division WOR-3</taxon>
    </lineage>
</organism>
<dbReference type="Proteomes" id="UP000215215">
    <property type="component" value="Unassembled WGS sequence"/>
</dbReference>
<accession>A0A235BRZ7</accession>
<dbReference type="EMBL" id="NOZQ01000150">
    <property type="protein sequence ID" value="OYD14991.1"/>
    <property type="molecule type" value="Genomic_DNA"/>
</dbReference>
<dbReference type="SUPFAM" id="SSF53756">
    <property type="entry name" value="UDP-Glycosyltransferase/glycogen phosphorylase"/>
    <property type="match status" value="1"/>
</dbReference>
<reference evidence="2 3" key="1">
    <citation type="submission" date="2017-07" db="EMBL/GenBank/DDBJ databases">
        <title>Recovery of genomes from metagenomes via a dereplication, aggregation, and scoring strategy.</title>
        <authorList>
            <person name="Sieber C.M."/>
            <person name="Probst A.J."/>
            <person name="Sharrar A."/>
            <person name="Thomas B.C."/>
            <person name="Hess M."/>
            <person name="Tringe S.G."/>
            <person name="Banfield J.F."/>
        </authorList>
    </citation>
    <scope>NUCLEOTIDE SEQUENCE [LARGE SCALE GENOMIC DNA]</scope>
    <source>
        <strain evidence="2">JGI_Cruoil_03_44_89</strain>
    </source>
</reference>
<protein>
    <recommendedName>
        <fullName evidence="1">Glycosyl transferase family 1 domain-containing protein</fullName>
    </recommendedName>
</protein>
<evidence type="ECO:0000259" key="1">
    <source>
        <dbReference type="Pfam" id="PF00534"/>
    </source>
</evidence>